<dbReference type="InterPro" id="IPR001849">
    <property type="entry name" value="PH_domain"/>
</dbReference>
<dbReference type="CDD" id="cd00160">
    <property type="entry name" value="RhoGEF"/>
    <property type="match status" value="1"/>
</dbReference>
<evidence type="ECO:0000259" key="3">
    <source>
        <dbReference type="PROSITE" id="PS50010"/>
    </source>
</evidence>
<dbReference type="PANTHER" id="PTHR12673:SF159">
    <property type="entry name" value="LD03170P"/>
    <property type="match status" value="1"/>
</dbReference>
<dbReference type="SMART" id="SM00325">
    <property type="entry name" value="RhoGEF"/>
    <property type="match status" value="1"/>
</dbReference>
<protein>
    <recommendedName>
        <fullName evidence="5">DH domain-containing protein</fullName>
    </recommendedName>
</protein>
<dbReference type="PROSITE" id="PS50003">
    <property type="entry name" value="PH_DOMAIN"/>
    <property type="match status" value="1"/>
</dbReference>
<dbReference type="InterPro" id="IPR011993">
    <property type="entry name" value="PH-like_dom_sf"/>
</dbReference>
<dbReference type="EMBL" id="HACM01010525">
    <property type="protein sequence ID" value="CRZ10967.1"/>
    <property type="molecule type" value="Transcribed_RNA"/>
</dbReference>
<dbReference type="GO" id="GO:0005737">
    <property type="term" value="C:cytoplasm"/>
    <property type="evidence" value="ECO:0007669"/>
    <property type="project" value="TreeGrafter"/>
</dbReference>
<dbReference type="InterPro" id="IPR000219">
    <property type="entry name" value="DH_dom"/>
</dbReference>
<dbReference type="AlphaFoldDB" id="A0A0H5RBG6"/>
<dbReference type="SMART" id="SM00233">
    <property type="entry name" value="PH"/>
    <property type="match status" value="1"/>
</dbReference>
<dbReference type="Gene3D" id="1.20.900.10">
    <property type="entry name" value="Dbl homology (DH) domain"/>
    <property type="match status" value="1"/>
</dbReference>
<name>A0A0H5RBG6_9EUKA</name>
<dbReference type="SUPFAM" id="SSF50729">
    <property type="entry name" value="PH domain-like"/>
    <property type="match status" value="1"/>
</dbReference>
<evidence type="ECO:0000313" key="4">
    <source>
        <dbReference type="EMBL" id="CRZ10967.1"/>
    </source>
</evidence>
<feature type="domain" description="PH" evidence="2">
    <location>
        <begin position="229"/>
        <end position="326"/>
    </location>
</feature>
<dbReference type="GO" id="GO:0005085">
    <property type="term" value="F:guanyl-nucleotide exchange factor activity"/>
    <property type="evidence" value="ECO:0007669"/>
    <property type="project" value="InterPro"/>
</dbReference>
<proteinExistence type="predicted"/>
<accession>A0A0H5RBG6</accession>
<sequence length="420" mass="48910">MRPAGAVEKNWGKHRAERANLDKRDKLIQEVIDTERSYVASLQTMAAQYAAPLKENPQKYGVKREQVATVFENIDPIAAFHLIFLVELEKERNLAKVIIRFGDFLKMYTTFISTYDKVVRLLGQMRKSSKFTRFLDETRMHVECKGLDLMSFMIMPIQRIPRYELLLRELISCSEIDPDLNQAYDRIRYIAKHVNETQRHVENMLKLLEIQDRITNSDLEFDLLQPHRRLIKEGRLQQKTASKLHKLKPRVIFLFSDIILWTSTSNSYLGHIDLSCVTIKDHDSEKNKDITFRLGIDGNEASDLVWRCETPAECVEWREAINTAMVKLCEVFVSRLDEKDRERFVAMSGDVTVGKAEMLRQAKLSIRRKKYERQQGGAMHTFMKEKLHELQTNNNTIGNDDDDKESSFEASTITSEVNNE</sequence>
<reference evidence="4" key="1">
    <citation type="submission" date="2015-04" db="EMBL/GenBank/DDBJ databases">
        <title>The genome sequence of the plant pathogenic Rhizarian Plasmodiophora brassicae reveals insights in its biotrophic life cycle and the origin of chitin synthesis.</title>
        <authorList>
            <person name="Schwelm A."/>
            <person name="Fogelqvist J."/>
            <person name="Knaust A."/>
            <person name="Julke S."/>
            <person name="Lilja T."/>
            <person name="Dhandapani V."/>
            <person name="Bonilla-Rosso G."/>
            <person name="Karlsson M."/>
            <person name="Shevchenko A."/>
            <person name="Choi S.R."/>
            <person name="Kim H.G."/>
            <person name="Park J.Y."/>
            <person name="Lim Y.P."/>
            <person name="Ludwig-Muller J."/>
            <person name="Dixelius C."/>
        </authorList>
    </citation>
    <scope>NUCLEOTIDE SEQUENCE</scope>
    <source>
        <tissue evidence="4">Potato root galls</tissue>
    </source>
</reference>
<evidence type="ECO:0000256" key="1">
    <source>
        <dbReference type="SAM" id="MobiDB-lite"/>
    </source>
</evidence>
<dbReference type="Gene3D" id="2.30.29.30">
    <property type="entry name" value="Pleckstrin-homology domain (PH domain)/Phosphotyrosine-binding domain (PTB)"/>
    <property type="match status" value="1"/>
</dbReference>
<organism evidence="4">
    <name type="scientific">Spongospora subterranea</name>
    <dbReference type="NCBI Taxonomy" id="70186"/>
    <lineage>
        <taxon>Eukaryota</taxon>
        <taxon>Sar</taxon>
        <taxon>Rhizaria</taxon>
        <taxon>Endomyxa</taxon>
        <taxon>Phytomyxea</taxon>
        <taxon>Plasmodiophorida</taxon>
        <taxon>Plasmodiophoridae</taxon>
        <taxon>Spongospora</taxon>
    </lineage>
</organism>
<evidence type="ECO:0008006" key="5">
    <source>
        <dbReference type="Google" id="ProtNLM"/>
    </source>
</evidence>
<dbReference type="SUPFAM" id="SSF48065">
    <property type="entry name" value="DBL homology domain (DH-domain)"/>
    <property type="match status" value="1"/>
</dbReference>
<dbReference type="Pfam" id="PF00621">
    <property type="entry name" value="RhoGEF"/>
    <property type="match status" value="1"/>
</dbReference>
<feature type="domain" description="DH" evidence="3">
    <location>
        <begin position="23"/>
        <end position="197"/>
    </location>
</feature>
<dbReference type="PANTHER" id="PTHR12673">
    <property type="entry name" value="FACIOGENITAL DYSPLASIA PROTEIN"/>
    <property type="match status" value="1"/>
</dbReference>
<dbReference type="PROSITE" id="PS50010">
    <property type="entry name" value="DH_2"/>
    <property type="match status" value="1"/>
</dbReference>
<feature type="compositionally biased region" description="Polar residues" evidence="1">
    <location>
        <begin position="408"/>
        <end position="420"/>
    </location>
</feature>
<dbReference type="InterPro" id="IPR051092">
    <property type="entry name" value="FYVE_RhoGEF_PH"/>
</dbReference>
<evidence type="ECO:0000259" key="2">
    <source>
        <dbReference type="PROSITE" id="PS50003"/>
    </source>
</evidence>
<dbReference type="InterPro" id="IPR035899">
    <property type="entry name" value="DBL_dom_sf"/>
</dbReference>
<feature type="region of interest" description="Disordered" evidence="1">
    <location>
        <begin position="393"/>
        <end position="420"/>
    </location>
</feature>
<dbReference type="Pfam" id="PF00169">
    <property type="entry name" value="PH"/>
    <property type="match status" value="1"/>
</dbReference>